<comment type="catalytic activity">
    <reaction evidence="12 14">
        <text>hydrolysis of (1-&gt;4)-alpha-D-glucosidic linkage in 4-alpha-D-[(1-&gt;4)-alpha-D-glucanosyl]n trehalose to yield trehalose and (1-&gt;4)-alpha-D-glucan.</text>
        <dbReference type="EC" id="3.2.1.141"/>
    </reaction>
</comment>
<dbReference type="CDD" id="cd02853">
    <property type="entry name" value="E_set_MTHase_like_N"/>
    <property type="match status" value="1"/>
</dbReference>
<dbReference type="GO" id="GO:0005737">
    <property type="term" value="C:cytoplasm"/>
    <property type="evidence" value="ECO:0007669"/>
    <property type="project" value="UniProtKB-SubCell"/>
</dbReference>
<dbReference type="PIRSF" id="PIRSF006337">
    <property type="entry name" value="Trehalose_TreZ"/>
    <property type="match status" value="1"/>
</dbReference>
<dbReference type="PANTHER" id="PTHR43651">
    <property type="entry name" value="1,4-ALPHA-GLUCAN-BRANCHING ENZYME"/>
    <property type="match status" value="1"/>
</dbReference>
<feature type="binding site" evidence="16">
    <location>
        <begin position="390"/>
        <end position="395"/>
    </location>
    <ligand>
        <name>substrate</name>
    </ligand>
</feature>
<dbReference type="RefSeq" id="WP_009577663.1">
    <property type="nucleotide sequence ID" value="NZ_AMZN01000003.1"/>
</dbReference>
<evidence type="ECO:0000256" key="8">
    <source>
        <dbReference type="ARBA" id="ARBA00023277"/>
    </source>
</evidence>
<dbReference type="Gene3D" id="1.10.10.760">
    <property type="entry name" value="E-set domains of sugar-utilizing enzymes"/>
    <property type="match status" value="1"/>
</dbReference>
<feature type="binding site" evidence="16">
    <location>
        <begin position="322"/>
        <end position="326"/>
    </location>
    <ligand>
        <name>substrate</name>
    </ligand>
</feature>
<evidence type="ECO:0000256" key="1">
    <source>
        <dbReference type="ARBA" id="ARBA00004496"/>
    </source>
</evidence>
<dbReference type="InterPro" id="IPR014756">
    <property type="entry name" value="Ig_E-set"/>
</dbReference>
<dbReference type="InterPro" id="IPR044901">
    <property type="entry name" value="Trehalose_TreZ_E-set_sf"/>
</dbReference>
<feature type="binding site" evidence="16">
    <location>
        <begin position="258"/>
        <end position="263"/>
    </location>
    <ligand>
        <name>substrate</name>
    </ligand>
</feature>
<dbReference type="InterPro" id="IPR012768">
    <property type="entry name" value="Trehalose_TreZ"/>
</dbReference>
<organism evidence="19 20">
    <name type="scientific">Fulvivirga imtechensis AK7</name>
    <dbReference type="NCBI Taxonomy" id="1237149"/>
    <lineage>
        <taxon>Bacteria</taxon>
        <taxon>Pseudomonadati</taxon>
        <taxon>Bacteroidota</taxon>
        <taxon>Cytophagia</taxon>
        <taxon>Cytophagales</taxon>
        <taxon>Fulvivirgaceae</taxon>
        <taxon>Fulvivirga</taxon>
    </lineage>
</organism>
<dbReference type="Pfam" id="PF00128">
    <property type="entry name" value="Alpha-amylase"/>
    <property type="match status" value="2"/>
</dbReference>
<gene>
    <name evidence="19" type="ORF">C900_02044</name>
</gene>
<evidence type="ECO:0000313" key="19">
    <source>
        <dbReference type="EMBL" id="ELR73640.1"/>
    </source>
</evidence>
<dbReference type="EMBL" id="AMZN01000003">
    <property type="protein sequence ID" value="ELR73640.1"/>
    <property type="molecule type" value="Genomic_DNA"/>
</dbReference>
<dbReference type="SMART" id="SM00642">
    <property type="entry name" value="Aamy"/>
    <property type="match status" value="1"/>
</dbReference>
<evidence type="ECO:0000256" key="13">
    <source>
        <dbReference type="NCBIfam" id="TIGR02402"/>
    </source>
</evidence>
<evidence type="ECO:0000256" key="2">
    <source>
        <dbReference type="ARBA" id="ARBA00005199"/>
    </source>
</evidence>
<dbReference type="STRING" id="1237149.C900_02044"/>
<reference evidence="19 20" key="1">
    <citation type="submission" date="2012-12" db="EMBL/GenBank/DDBJ databases">
        <title>Genome assembly of Fulvivirga imtechensis AK7.</title>
        <authorList>
            <person name="Nupur N."/>
            <person name="Khatri I."/>
            <person name="Kumar R."/>
            <person name="Subramanian S."/>
            <person name="Pinnaka A."/>
        </authorList>
    </citation>
    <scope>NUCLEOTIDE SEQUENCE [LARGE SCALE GENOMIC DNA]</scope>
    <source>
        <strain evidence="19 20">AK7</strain>
    </source>
</reference>
<feature type="active site" description="Nucleophile" evidence="15">
    <location>
        <position position="260"/>
    </location>
</feature>
<evidence type="ECO:0000256" key="11">
    <source>
        <dbReference type="ARBA" id="ARBA00033284"/>
    </source>
</evidence>
<dbReference type="Gene3D" id="3.20.20.80">
    <property type="entry name" value="Glycosidases"/>
    <property type="match status" value="1"/>
</dbReference>
<dbReference type="OrthoDB" id="9761875at2"/>
<evidence type="ECO:0000256" key="7">
    <source>
        <dbReference type="ARBA" id="ARBA00022801"/>
    </source>
</evidence>
<evidence type="ECO:0000256" key="14">
    <source>
        <dbReference type="PIRNR" id="PIRNR006337"/>
    </source>
</evidence>
<proteinExistence type="inferred from homology"/>
<comment type="pathway">
    <text evidence="2 14">Glycan biosynthesis; trehalose biosynthesis.</text>
</comment>
<feature type="domain" description="Glycosyl hydrolase family 13 catalytic" evidence="18">
    <location>
        <begin position="114"/>
        <end position="509"/>
    </location>
</feature>
<evidence type="ECO:0000256" key="9">
    <source>
        <dbReference type="ARBA" id="ARBA00023295"/>
    </source>
</evidence>
<dbReference type="PATRIC" id="fig|1237149.3.peg.220"/>
<dbReference type="Proteomes" id="UP000011135">
    <property type="component" value="Unassembled WGS sequence"/>
</dbReference>
<evidence type="ECO:0000256" key="10">
    <source>
        <dbReference type="ARBA" id="ARBA00032057"/>
    </source>
</evidence>
<evidence type="ECO:0000256" key="5">
    <source>
        <dbReference type="ARBA" id="ARBA00015938"/>
    </source>
</evidence>
<evidence type="ECO:0000256" key="16">
    <source>
        <dbReference type="PIRSR" id="PIRSR006337-2"/>
    </source>
</evidence>
<name>L8JXY6_9BACT</name>
<comment type="similarity">
    <text evidence="3 14">Belongs to the glycosyl hydrolase 13 family.</text>
</comment>
<evidence type="ECO:0000256" key="15">
    <source>
        <dbReference type="PIRSR" id="PIRSR006337-1"/>
    </source>
</evidence>
<keyword evidence="7 14" id="KW-0378">Hydrolase</keyword>
<feature type="active site" description="Proton donor" evidence="15">
    <location>
        <position position="297"/>
    </location>
</feature>
<dbReference type="UniPathway" id="UPA00299"/>
<protein>
    <recommendedName>
        <fullName evidence="5 13">Malto-oligosyltrehalose trehalohydrolase</fullName>
        <shortName evidence="14">MTHase</shortName>
        <ecNumber evidence="4 13">3.2.1.141</ecNumber>
    </recommendedName>
    <alternativeName>
        <fullName evidence="11 14">4-alpha-D-((1-&gt;4)-alpha-D-glucano)trehalose trehalohydrolase</fullName>
    </alternativeName>
    <alternativeName>
        <fullName evidence="10 14">Maltooligosyl trehalose trehalohydrolase</fullName>
    </alternativeName>
</protein>
<evidence type="ECO:0000256" key="3">
    <source>
        <dbReference type="ARBA" id="ARBA00008061"/>
    </source>
</evidence>
<dbReference type="CDD" id="cd11325">
    <property type="entry name" value="AmyAc_GTHase"/>
    <property type="match status" value="1"/>
</dbReference>
<dbReference type="SUPFAM" id="SSF81296">
    <property type="entry name" value="E set domains"/>
    <property type="match status" value="1"/>
</dbReference>
<sequence length="606" mass="69469">MIRRVGAKISADNTCDFIVWAPFPEKVQLEIQGWKRAVDMNSDQYGYWFATLENITPGTRYKFILDGQLRRPDPASRCQPCGVHEWSEVVASHDFGWNDSEWQNIALSEMIIYELHIGTFTAEGTFTAAIDKLDHLLALGVNTIEIMPISQFPGSRNWGYDGVYPYAAQYSYGGPEGLKSLVDVCHQKGIAVILDVVYNHMGPEGNYLSDFGPFFTDKYTTPWGKAINFDDPYSDHVRSFFLQNALMWLDEFHIDGLRLDAIHAILDNSARHFLKELRQNVDELQLKTLRRHYLIAESDMNDVKIIQPYNNGGYNLDAQWVDDFHHAVHTLATGENDGYYSDYGSVADLAKAFRQAFVYDGAFSLFRKRTIGNSPAGQRSEQFVACIQNHDQVGNRMLGERLSQLVSFEMQKLAAGVMLIAPFVPMLFMGEEYGEDHPFLYFVSHGDPNLVAAVRKGRKREFRYFKWKGSVPDPQAEETYNQSKLQWNYHENERQTRLLNYYRQLINLRKNGAFGLFKNTGIKTDIDEKNKLLVIYSGGSKDQKQLGAVLNFSKKKHRVKLAKRDQQWCKIMASSDQCWAGPADAKEIIKNEDVMVYPESFVLYKK</sequence>
<dbReference type="GO" id="GO:0005992">
    <property type="term" value="P:trehalose biosynthetic process"/>
    <property type="evidence" value="ECO:0007669"/>
    <property type="project" value="UniProtKB-UniRule"/>
</dbReference>
<comment type="caution">
    <text evidence="19">The sequence shown here is derived from an EMBL/GenBank/DDBJ whole genome shotgun (WGS) entry which is preliminary data.</text>
</comment>
<dbReference type="AlphaFoldDB" id="L8JXY6"/>
<evidence type="ECO:0000256" key="6">
    <source>
        <dbReference type="ARBA" id="ARBA00022490"/>
    </source>
</evidence>
<evidence type="ECO:0000256" key="12">
    <source>
        <dbReference type="ARBA" id="ARBA00034013"/>
    </source>
</evidence>
<dbReference type="GO" id="GO:0033942">
    <property type="term" value="F:4-alpha-D-(1-&gt;4)-alpha-D-glucanotrehalose trehalohydrolase activity"/>
    <property type="evidence" value="ECO:0007669"/>
    <property type="project" value="UniProtKB-EC"/>
</dbReference>
<evidence type="ECO:0000256" key="17">
    <source>
        <dbReference type="PIRSR" id="PIRSR006337-3"/>
    </source>
</evidence>
<feature type="site" description="Transition state stabilizer" evidence="17">
    <location>
        <position position="391"/>
    </location>
</feature>
<keyword evidence="9 14" id="KW-0326">Glycosidase</keyword>
<comment type="subcellular location">
    <subcellularLocation>
        <location evidence="1 15">Cytoplasm</location>
    </subcellularLocation>
</comment>
<dbReference type="InterPro" id="IPR006047">
    <property type="entry name" value="GH13_cat_dom"/>
</dbReference>
<keyword evidence="20" id="KW-1185">Reference proteome</keyword>
<evidence type="ECO:0000259" key="18">
    <source>
        <dbReference type="SMART" id="SM00642"/>
    </source>
</evidence>
<dbReference type="Gene3D" id="2.60.40.10">
    <property type="entry name" value="Immunoglobulins"/>
    <property type="match status" value="1"/>
</dbReference>
<dbReference type="InterPro" id="IPR013783">
    <property type="entry name" value="Ig-like_fold"/>
</dbReference>
<dbReference type="eggNOG" id="COG0296">
    <property type="taxonomic scope" value="Bacteria"/>
</dbReference>
<evidence type="ECO:0000256" key="4">
    <source>
        <dbReference type="ARBA" id="ARBA00012268"/>
    </source>
</evidence>
<accession>L8JXY6</accession>
<evidence type="ECO:0000313" key="20">
    <source>
        <dbReference type="Proteomes" id="UP000011135"/>
    </source>
</evidence>
<dbReference type="InterPro" id="IPR004193">
    <property type="entry name" value="Glyco_hydro_13_N"/>
</dbReference>
<dbReference type="EC" id="3.2.1.141" evidence="4 13"/>
<keyword evidence="6" id="KW-0963">Cytoplasm</keyword>
<dbReference type="InterPro" id="IPR017853">
    <property type="entry name" value="GH"/>
</dbReference>
<keyword evidence="8" id="KW-0119">Carbohydrate metabolism</keyword>
<dbReference type="NCBIfam" id="TIGR02402">
    <property type="entry name" value="trehalose_TreZ"/>
    <property type="match status" value="1"/>
</dbReference>
<dbReference type="SUPFAM" id="SSF51445">
    <property type="entry name" value="(Trans)glycosidases"/>
    <property type="match status" value="1"/>
</dbReference>
<dbReference type="PANTHER" id="PTHR43651:SF11">
    <property type="entry name" value="MALTO-OLIGOSYLTREHALOSE TREHALOHYDROLASE"/>
    <property type="match status" value="1"/>
</dbReference>
<dbReference type="Pfam" id="PF02922">
    <property type="entry name" value="CBM_48"/>
    <property type="match status" value="1"/>
</dbReference>